<keyword evidence="3" id="KW-1185">Reference proteome</keyword>
<keyword evidence="1" id="KW-0732">Signal</keyword>
<sequence length="200" mass="23474">MKKIYMLTLICLMGGYVSSAQVHIHTHLNNNDAETRKKLGDLMVKIINRTIILDKTNRDLEKIYIYHKAQLKKKYNRNRFDKRDNFLTQTAGSLALSLGTSILTQYAQLPYMTKAKREYINNTAMNKDLLIYLQYLDSKKIKASQRQEIYRLRSELIREISKNDRESRKMLMFSAVGWALINYAVFVEISRKLNEVEIAL</sequence>
<reference evidence="2" key="1">
    <citation type="submission" date="2022-03" db="EMBL/GenBank/DDBJ databases">
        <title>Description of Abyssus ytuae gen. nov., sp. nov., a novel member of the family Flavobacteriaceae isolated from the sediment of Mariana Trench.</title>
        <authorList>
            <person name="Zhang J."/>
            <person name="Xu X."/>
        </authorList>
    </citation>
    <scope>NUCLEOTIDE SEQUENCE</scope>
    <source>
        <strain evidence="2">MT3330</strain>
    </source>
</reference>
<proteinExistence type="predicted"/>
<dbReference type="RefSeq" id="WP_255844641.1">
    <property type="nucleotide sequence ID" value="NZ_CP094358.1"/>
</dbReference>
<name>A0A9E7A080_9FLAO</name>
<feature type="chain" id="PRO_5038650721" evidence="1">
    <location>
        <begin position="21"/>
        <end position="200"/>
    </location>
</feature>
<dbReference type="KEGG" id="fbm:MQE35_03845"/>
<organism evidence="2 3">
    <name type="scientific">Abyssalbus ytuae</name>
    <dbReference type="NCBI Taxonomy" id="2926907"/>
    <lineage>
        <taxon>Bacteria</taxon>
        <taxon>Pseudomonadati</taxon>
        <taxon>Bacteroidota</taxon>
        <taxon>Flavobacteriia</taxon>
        <taxon>Flavobacteriales</taxon>
        <taxon>Flavobacteriaceae</taxon>
        <taxon>Abyssalbus</taxon>
    </lineage>
</organism>
<dbReference type="AlphaFoldDB" id="A0A9E7A080"/>
<gene>
    <name evidence="2" type="ORF">MQE35_03845</name>
</gene>
<evidence type="ECO:0000313" key="3">
    <source>
        <dbReference type="Proteomes" id="UP000831290"/>
    </source>
</evidence>
<feature type="signal peptide" evidence="1">
    <location>
        <begin position="1"/>
        <end position="20"/>
    </location>
</feature>
<evidence type="ECO:0000256" key="1">
    <source>
        <dbReference type="SAM" id="SignalP"/>
    </source>
</evidence>
<dbReference type="Proteomes" id="UP000831290">
    <property type="component" value="Chromosome"/>
</dbReference>
<evidence type="ECO:0000313" key="2">
    <source>
        <dbReference type="EMBL" id="UOB18427.1"/>
    </source>
</evidence>
<protein>
    <submittedName>
        <fullName evidence="2">Uncharacterized protein</fullName>
    </submittedName>
</protein>
<accession>A0A9E7A080</accession>
<dbReference type="EMBL" id="CP094358">
    <property type="protein sequence ID" value="UOB18427.1"/>
    <property type="molecule type" value="Genomic_DNA"/>
</dbReference>